<dbReference type="PROSITE" id="PS00688">
    <property type="entry name" value="SIGMA54_INTERACT_3"/>
    <property type="match status" value="1"/>
</dbReference>
<dbReference type="Proteomes" id="UP001295463">
    <property type="component" value="Chromosome"/>
</dbReference>
<dbReference type="InterPro" id="IPR027417">
    <property type="entry name" value="P-loop_NTPase"/>
</dbReference>
<dbReference type="PANTHER" id="PTHR32071:SF113">
    <property type="entry name" value="ALGINATE BIOSYNTHESIS TRANSCRIPTIONAL REGULATORY PROTEIN ALGB"/>
    <property type="match status" value="1"/>
</dbReference>
<dbReference type="PROSITE" id="PS50110">
    <property type="entry name" value="RESPONSE_REGULATORY"/>
    <property type="match status" value="1"/>
</dbReference>
<dbReference type="SMART" id="SM00448">
    <property type="entry name" value="REC"/>
    <property type="match status" value="1"/>
</dbReference>
<dbReference type="Pfam" id="PF25601">
    <property type="entry name" value="AAA_lid_14"/>
    <property type="match status" value="1"/>
</dbReference>
<evidence type="ECO:0000313" key="10">
    <source>
        <dbReference type="Proteomes" id="UP001295463"/>
    </source>
</evidence>
<evidence type="ECO:0000256" key="6">
    <source>
        <dbReference type="PROSITE-ProRule" id="PRU00169"/>
    </source>
</evidence>
<evidence type="ECO:0000256" key="4">
    <source>
        <dbReference type="ARBA" id="ARBA00023125"/>
    </source>
</evidence>
<dbReference type="InterPro" id="IPR009057">
    <property type="entry name" value="Homeodomain-like_sf"/>
</dbReference>
<keyword evidence="3" id="KW-0805">Transcription regulation</keyword>
<accession>A0ABM9D9B8</accession>
<dbReference type="InterPro" id="IPR011006">
    <property type="entry name" value="CheY-like_superfamily"/>
</dbReference>
<dbReference type="SUPFAM" id="SSF46689">
    <property type="entry name" value="Homeodomain-like"/>
    <property type="match status" value="1"/>
</dbReference>
<dbReference type="PANTHER" id="PTHR32071">
    <property type="entry name" value="TRANSCRIPTIONAL REGULATORY PROTEIN"/>
    <property type="match status" value="1"/>
</dbReference>
<dbReference type="PROSITE" id="PS50045">
    <property type="entry name" value="SIGMA54_INTERACT_4"/>
    <property type="match status" value="1"/>
</dbReference>
<keyword evidence="6" id="KW-0597">Phosphoprotein</keyword>
<reference evidence="9 10" key="1">
    <citation type="submission" date="2022-03" db="EMBL/GenBank/DDBJ databases">
        <authorList>
            <person name="Koch H."/>
        </authorList>
    </citation>
    <scope>NUCLEOTIDE SEQUENCE [LARGE SCALE GENOMIC DNA]</scope>
    <source>
        <strain evidence="9 10">G1</strain>
    </source>
</reference>
<feature type="modified residue" description="4-aspartylphosphate" evidence="6">
    <location>
        <position position="73"/>
    </location>
</feature>
<evidence type="ECO:0000256" key="1">
    <source>
        <dbReference type="ARBA" id="ARBA00022741"/>
    </source>
</evidence>
<keyword evidence="5" id="KW-0804">Transcription</keyword>
<evidence type="ECO:0000259" key="8">
    <source>
        <dbReference type="PROSITE" id="PS50110"/>
    </source>
</evidence>
<dbReference type="InterPro" id="IPR025944">
    <property type="entry name" value="Sigma_54_int_dom_CS"/>
</dbReference>
<dbReference type="EMBL" id="OW150024">
    <property type="protein sequence ID" value="CAH2031806.1"/>
    <property type="molecule type" value="Genomic_DNA"/>
</dbReference>
<keyword evidence="4" id="KW-0238">DNA-binding</keyword>
<feature type="domain" description="Sigma-54 factor interaction" evidence="7">
    <location>
        <begin position="162"/>
        <end position="392"/>
    </location>
</feature>
<dbReference type="InterPro" id="IPR025943">
    <property type="entry name" value="Sigma_54_int_dom_ATP-bd_2"/>
</dbReference>
<keyword evidence="2" id="KW-0067">ATP-binding</keyword>
<dbReference type="SMART" id="SM00382">
    <property type="entry name" value="AAA"/>
    <property type="match status" value="1"/>
</dbReference>
<keyword evidence="10" id="KW-1185">Reference proteome</keyword>
<dbReference type="Pfam" id="PF02954">
    <property type="entry name" value="HTH_8"/>
    <property type="match status" value="1"/>
</dbReference>
<evidence type="ECO:0000259" key="7">
    <source>
        <dbReference type="PROSITE" id="PS50045"/>
    </source>
</evidence>
<evidence type="ECO:0000256" key="2">
    <source>
        <dbReference type="ARBA" id="ARBA00022840"/>
    </source>
</evidence>
<dbReference type="Gene3D" id="1.10.10.60">
    <property type="entry name" value="Homeodomain-like"/>
    <property type="match status" value="1"/>
</dbReference>
<proteinExistence type="predicted"/>
<organism evidence="9 10">
    <name type="scientific">Trichlorobacter ammonificans</name>
    <dbReference type="NCBI Taxonomy" id="2916410"/>
    <lineage>
        <taxon>Bacteria</taxon>
        <taxon>Pseudomonadati</taxon>
        <taxon>Thermodesulfobacteriota</taxon>
        <taxon>Desulfuromonadia</taxon>
        <taxon>Geobacterales</taxon>
        <taxon>Geobacteraceae</taxon>
        <taxon>Trichlorobacter</taxon>
    </lineage>
</organism>
<dbReference type="Gene3D" id="3.40.50.2300">
    <property type="match status" value="1"/>
</dbReference>
<evidence type="ECO:0000313" key="9">
    <source>
        <dbReference type="EMBL" id="CAH2031806.1"/>
    </source>
</evidence>
<feature type="domain" description="Response regulatory" evidence="8">
    <location>
        <begin position="24"/>
        <end position="138"/>
    </location>
</feature>
<dbReference type="InterPro" id="IPR002078">
    <property type="entry name" value="Sigma_54_int"/>
</dbReference>
<dbReference type="InterPro" id="IPR058031">
    <property type="entry name" value="AAA_lid_NorR"/>
</dbReference>
<evidence type="ECO:0000256" key="3">
    <source>
        <dbReference type="ARBA" id="ARBA00023015"/>
    </source>
</evidence>
<gene>
    <name evidence="9" type="primary">atoC</name>
    <name evidence="9" type="ORF">GEAMG1_1971</name>
</gene>
<dbReference type="InterPro" id="IPR003593">
    <property type="entry name" value="AAA+_ATPase"/>
</dbReference>
<dbReference type="PROSITE" id="PS00676">
    <property type="entry name" value="SIGMA54_INTERACT_2"/>
    <property type="match status" value="1"/>
</dbReference>
<dbReference type="Pfam" id="PF00158">
    <property type="entry name" value="Sigma54_activat"/>
    <property type="match status" value="1"/>
</dbReference>
<sequence length="470" mass="52067">MKSEQGLHKKSPNNLTNGQRTMESILIIDDEPFIRENVQRVLSEDGYRVLEAADGAQARELVLSDEVDLALLDLNLGQEDGLELLKSLRELDPHLLVIIITGYGSVESAVEALRLGAYDYVKKPFKADALRVIVKLALQTQELKREVRALKREGGMPGSTPLLGDSPAFTQVVNQLRDVARIPTATVLITGESGTGKELAARAIHTLSDRCDAPFVAVNCASIPTELMESELFGHERGAFTGAVIRKTGLFEEANGGTIFLDEIGDMYASLQAKLLRVLQERTIRRVGGGRDLPVDLRVIAATNRNLQERIKQGTFREDLYYRLNVVPLHLPPLRERREDIGLLAKYFLDSFSRSFGKSFQGISAAALELLSTYAWPGNVRELRNVIERICIMRNATWLEPEHLPAELHAVILPPTSVQPAGGLEQAVAEFERQMIARALAETDGNVVKAALALKIPRGTLRYKMEKYAL</sequence>
<name>A0ABM9D9B8_9BACT</name>
<dbReference type="InterPro" id="IPR001789">
    <property type="entry name" value="Sig_transdc_resp-reg_receiver"/>
</dbReference>
<protein>
    <submittedName>
        <fullName evidence="9">Regulatory protein AtoC</fullName>
    </submittedName>
</protein>
<dbReference type="Gene3D" id="1.10.8.60">
    <property type="match status" value="1"/>
</dbReference>
<dbReference type="InterPro" id="IPR002197">
    <property type="entry name" value="HTH_Fis"/>
</dbReference>
<dbReference type="Gene3D" id="3.40.50.300">
    <property type="entry name" value="P-loop containing nucleotide triphosphate hydrolases"/>
    <property type="match status" value="1"/>
</dbReference>
<dbReference type="SUPFAM" id="SSF52540">
    <property type="entry name" value="P-loop containing nucleoside triphosphate hydrolases"/>
    <property type="match status" value="1"/>
</dbReference>
<evidence type="ECO:0000256" key="5">
    <source>
        <dbReference type="ARBA" id="ARBA00023163"/>
    </source>
</evidence>
<dbReference type="CDD" id="cd00009">
    <property type="entry name" value="AAA"/>
    <property type="match status" value="1"/>
</dbReference>
<dbReference type="PRINTS" id="PR01590">
    <property type="entry name" value="HTHFIS"/>
</dbReference>
<dbReference type="SUPFAM" id="SSF52172">
    <property type="entry name" value="CheY-like"/>
    <property type="match status" value="1"/>
</dbReference>
<dbReference type="Pfam" id="PF00072">
    <property type="entry name" value="Response_reg"/>
    <property type="match status" value="1"/>
</dbReference>
<keyword evidence="1" id="KW-0547">Nucleotide-binding</keyword>